<reference evidence="1 2" key="2">
    <citation type="submission" date="2017-09" db="EMBL/GenBank/DDBJ databases">
        <title>Extensive intraspecific genome diversity in a model arbuscular mycorrhizal fungus.</title>
        <authorList>
            <person name="Chen E.C."/>
            <person name="Morin E."/>
            <person name="Beaudet D."/>
            <person name="Noel J."/>
            <person name="Ndikumana S."/>
            <person name="Charron P."/>
            <person name="St-Onge C."/>
            <person name="Giorgi J."/>
            <person name="Grigoriev I.V."/>
            <person name="Roux C."/>
            <person name="Martin F.M."/>
            <person name="Corradi N."/>
        </authorList>
    </citation>
    <scope>NUCLEOTIDE SEQUENCE [LARGE SCALE GENOMIC DNA]</scope>
    <source>
        <strain evidence="1 2">A5</strain>
    </source>
</reference>
<proteinExistence type="predicted"/>
<accession>A0A2N0NAY3</accession>
<comment type="caution">
    <text evidence="1">The sequence shown here is derived from an EMBL/GenBank/DDBJ whole genome shotgun (WGS) entry which is preliminary data.</text>
</comment>
<evidence type="ECO:0000313" key="1">
    <source>
        <dbReference type="EMBL" id="PKB91736.1"/>
    </source>
</evidence>
<reference evidence="1 2" key="1">
    <citation type="submission" date="2016-04" db="EMBL/GenBank/DDBJ databases">
        <title>Genome analyses suggest a sexual origin of heterokaryosis in a supposedly ancient asexual fungus.</title>
        <authorList>
            <person name="Ropars J."/>
            <person name="Sedzielewska K."/>
            <person name="Noel J."/>
            <person name="Charron P."/>
            <person name="Farinelli L."/>
            <person name="Marton T."/>
            <person name="Kruger M."/>
            <person name="Pelin A."/>
            <person name="Brachmann A."/>
            <person name="Corradi N."/>
        </authorList>
    </citation>
    <scope>NUCLEOTIDE SEQUENCE [LARGE SCALE GENOMIC DNA]</scope>
    <source>
        <strain evidence="1 2">A5</strain>
    </source>
</reference>
<name>A0A2N0NAY3_9GLOM</name>
<dbReference type="Proteomes" id="UP000232722">
    <property type="component" value="Unassembled WGS sequence"/>
</dbReference>
<dbReference type="AlphaFoldDB" id="A0A2N0NAY3"/>
<organism evidence="1 2">
    <name type="scientific">Rhizophagus irregularis</name>
    <dbReference type="NCBI Taxonomy" id="588596"/>
    <lineage>
        <taxon>Eukaryota</taxon>
        <taxon>Fungi</taxon>
        <taxon>Fungi incertae sedis</taxon>
        <taxon>Mucoromycota</taxon>
        <taxon>Glomeromycotina</taxon>
        <taxon>Glomeromycetes</taxon>
        <taxon>Glomerales</taxon>
        <taxon>Glomeraceae</taxon>
        <taxon>Rhizophagus</taxon>
    </lineage>
</organism>
<protein>
    <submittedName>
        <fullName evidence="1">Uncharacterized protein</fullName>
    </submittedName>
</protein>
<sequence length="49" mass="5717">MSGNQHSHRNFWDVYCLLECIKLERTFSPNMFAVFVDQKKASNLVGIKI</sequence>
<evidence type="ECO:0000313" key="2">
    <source>
        <dbReference type="Proteomes" id="UP000232722"/>
    </source>
</evidence>
<dbReference type="EMBL" id="LLXJ01013986">
    <property type="protein sequence ID" value="PKB91736.1"/>
    <property type="molecule type" value="Genomic_DNA"/>
</dbReference>
<gene>
    <name evidence="1" type="ORF">RhiirA5_447758</name>
</gene>